<comment type="similarity">
    <text evidence="1">Belongs to the PhzF family.</text>
</comment>
<dbReference type="Pfam" id="PF02567">
    <property type="entry name" value="PhzC-PhzF"/>
    <property type="match status" value="1"/>
</dbReference>
<reference evidence="3" key="1">
    <citation type="submission" date="2025-08" db="UniProtKB">
        <authorList>
            <consortium name="Ensembl"/>
        </authorList>
    </citation>
    <scope>IDENTIFICATION</scope>
</reference>
<evidence type="ECO:0000313" key="4">
    <source>
        <dbReference type="Proteomes" id="UP000694726"/>
    </source>
</evidence>
<dbReference type="PANTHER" id="PTHR13774:SF17">
    <property type="entry name" value="PHENAZINE BIOSYNTHESIS-LIKE DOMAIN-CONTAINING PROTEIN"/>
    <property type="match status" value="1"/>
</dbReference>
<dbReference type="Ensembl" id="ENSSSCT00015058192.1">
    <property type="protein sequence ID" value="ENSSSCP00015023319.1"/>
    <property type="gene ID" value="ENSSSCG00015043369.1"/>
</dbReference>
<sequence length="184" mass="20409">HFIENVNSTLTFVTLSGELKARRAEDGIILDLPLYPAQPQDFPEVEDLIKTAIGDTLVQDVRYSPDTQKLLVRLSDIYDRSFLENLRVNTQNLLQVDNTGKVKGLILTLKGEPGGQTPAFDFYSRYFAPWVGVAEDPVTGIFIYLFFCRFRAAPAAYVSSKARGQIKAVAAGHSHSSTGSELRL</sequence>
<dbReference type="AlphaFoldDB" id="A0A8D0NZD9"/>
<proteinExistence type="inferred from homology"/>
<evidence type="ECO:0000256" key="1">
    <source>
        <dbReference type="ARBA" id="ARBA00008270"/>
    </source>
</evidence>
<dbReference type="PANTHER" id="PTHR13774">
    <property type="entry name" value="PHENAZINE BIOSYNTHESIS PROTEIN"/>
    <property type="match status" value="1"/>
</dbReference>
<organism evidence="3 4">
    <name type="scientific">Sus scrofa</name>
    <name type="common">Pig</name>
    <dbReference type="NCBI Taxonomy" id="9823"/>
    <lineage>
        <taxon>Eukaryota</taxon>
        <taxon>Metazoa</taxon>
        <taxon>Chordata</taxon>
        <taxon>Craniata</taxon>
        <taxon>Vertebrata</taxon>
        <taxon>Euteleostomi</taxon>
        <taxon>Mammalia</taxon>
        <taxon>Eutheria</taxon>
        <taxon>Laurasiatheria</taxon>
        <taxon>Artiodactyla</taxon>
        <taxon>Suina</taxon>
        <taxon>Suidae</taxon>
        <taxon>Sus</taxon>
    </lineage>
</organism>
<protein>
    <submittedName>
        <fullName evidence="3">Uncharacterized protein</fullName>
    </submittedName>
</protein>
<evidence type="ECO:0000256" key="2">
    <source>
        <dbReference type="ARBA" id="ARBA00023235"/>
    </source>
</evidence>
<keyword evidence="2" id="KW-0413">Isomerase</keyword>
<accession>A0A8D0NZD9</accession>
<evidence type="ECO:0000313" key="3">
    <source>
        <dbReference type="Ensembl" id="ENSSSCP00015023319.1"/>
    </source>
</evidence>
<dbReference type="Gene3D" id="3.10.310.10">
    <property type="entry name" value="Diaminopimelate Epimerase, Chain A, domain 1"/>
    <property type="match status" value="1"/>
</dbReference>
<dbReference type="SUPFAM" id="SSF54506">
    <property type="entry name" value="Diaminopimelate epimerase-like"/>
    <property type="match status" value="1"/>
</dbReference>
<dbReference type="Proteomes" id="UP000694726">
    <property type="component" value="Unplaced"/>
</dbReference>
<name>A0A8D0NZD9_PIG</name>
<dbReference type="InterPro" id="IPR003719">
    <property type="entry name" value="Phenazine_PhzF-like"/>
</dbReference>
<dbReference type="GO" id="GO:0016853">
    <property type="term" value="F:isomerase activity"/>
    <property type="evidence" value="ECO:0007669"/>
    <property type="project" value="UniProtKB-KW"/>
</dbReference>